<comment type="caution">
    <text evidence="2">The sequence shown here is derived from an EMBL/GenBank/DDBJ whole genome shotgun (WGS) entry which is preliminary data.</text>
</comment>
<feature type="transmembrane region" description="Helical" evidence="1">
    <location>
        <begin position="6"/>
        <end position="25"/>
    </location>
</feature>
<sequence length="63" mass="7252">MNRKELYILALITFMTVVVWIIFGISGARKISKVEDQTLKTIVPLTPTFDSDIINQLNRREAE</sequence>
<dbReference type="EMBL" id="MFJF01000005">
    <property type="protein sequence ID" value="OGG08109.1"/>
    <property type="molecule type" value="Genomic_DNA"/>
</dbReference>
<evidence type="ECO:0000256" key="1">
    <source>
        <dbReference type="SAM" id="Phobius"/>
    </source>
</evidence>
<organism evidence="2 3">
    <name type="scientific">Candidatus Gottesmanbacteria bacterium RIFCSPHIGHO2_01_FULL_40_15</name>
    <dbReference type="NCBI Taxonomy" id="1798376"/>
    <lineage>
        <taxon>Bacteria</taxon>
        <taxon>Candidatus Gottesmaniibacteriota</taxon>
    </lineage>
</organism>
<reference evidence="2 3" key="1">
    <citation type="journal article" date="2016" name="Nat. Commun.">
        <title>Thousands of microbial genomes shed light on interconnected biogeochemical processes in an aquifer system.</title>
        <authorList>
            <person name="Anantharaman K."/>
            <person name="Brown C.T."/>
            <person name="Hug L.A."/>
            <person name="Sharon I."/>
            <person name="Castelle C.J."/>
            <person name="Probst A.J."/>
            <person name="Thomas B.C."/>
            <person name="Singh A."/>
            <person name="Wilkins M.J."/>
            <person name="Karaoz U."/>
            <person name="Brodie E.L."/>
            <person name="Williams K.H."/>
            <person name="Hubbard S.S."/>
            <person name="Banfield J.F."/>
        </authorList>
    </citation>
    <scope>NUCLEOTIDE SEQUENCE [LARGE SCALE GENOMIC DNA]</scope>
</reference>
<proteinExistence type="predicted"/>
<keyword evidence="1" id="KW-0472">Membrane</keyword>
<dbReference type="Proteomes" id="UP000177354">
    <property type="component" value="Unassembled WGS sequence"/>
</dbReference>
<keyword evidence="1" id="KW-0812">Transmembrane</keyword>
<keyword evidence="1" id="KW-1133">Transmembrane helix</keyword>
<evidence type="ECO:0000313" key="2">
    <source>
        <dbReference type="EMBL" id="OGG08109.1"/>
    </source>
</evidence>
<gene>
    <name evidence="2" type="ORF">A2777_01850</name>
</gene>
<dbReference type="AlphaFoldDB" id="A0A1F5Z6N8"/>
<evidence type="ECO:0000313" key="3">
    <source>
        <dbReference type="Proteomes" id="UP000177354"/>
    </source>
</evidence>
<accession>A0A1F5Z6N8</accession>
<name>A0A1F5Z6N8_9BACT</name>
<protein>
    <submittedName>
        <fullName evidence="2">Uncharacterized protein</fullName>
    </submittedName>
</protein>